<evidence type="ECO:0000313" key="2">
    <source>
        <dbReference type="EMBL" id="CAJ0875186.1"/>
    </source>
</evidence>
<dbReference type="Pfam" id="PF04343">
    <property type="entry name" value="DUF488"/>
    <property type="match status" value="1"/>
</dbReference>
<dbReference type="InterPro" id="IPR007438">
    <property type="entry name" value="DUF488"/>
</dbReference>
<dbReference type="PANTHER" id="PTHR39337:SF1">
    <property type="entry name" value="BLR5642 PROTEIN"/>
    <property type="match status" value="1"/>
</dbReference>
<sequence length="180" mass="19432">MALPFCTIGHSDRSLEAFIELLGGADISVVVDIRKIPKSRAHPQFNAEALAAALAQHGIGYEHLAALGGLRGKTAGVAADINGWWTNDSFQRYADYALTPAFRTGLDHLIDLGKSRRCAIMCSEAVWWRCHRRIVADYLLACGETVLHIMGPGRLEPARMSDGAIVQSDTTIAYPVAGAT</sequence>
<keyword evidence="4" id="KW-1185">Reference proteome</keyword>
<dbReference type="PANTHER" id="PTHR39337">
    <property type="entry name" value="BLR5642 PROTEIN"/>
    <property type="match status" value="1"/>
</dbReference>
<comment type="caution">
    <text evidence="1">The sequence shown here is derived from an EMBL/GenBank/DDBJ whole genome shotgun (WGS) entry which is preliminary data.</text>
</comment>
<dbReference type="Proteomes" id="UP001190452">
    <property type="component" value="Unassembled WGS sequence"/>
</dbReference>
<dbReference type="EMBL" id="CATVXE010000010">
    <property type="protein sequence ID" value="CAJ0684816.1"/>
    <property type="molecule type" value="Genomic_DNA"/>
</dbReference>
<evidence type="ECO:0000313" key="1">
    <source>
        <dbReference type="EMBL" id="CAJ0684816.1"/>
    </source>
</evidence>
<dbReference type="AlphaFoldDB" id="A0AAD2ANY3"/>
<reference evidence="1 4" key="1">
    <citation type="submission" date="2023-07" db="EMBL/GenBank/DDBJ databases">
        <authorList>
            <person name="Peeters C."/>
        </authorList>
    </citation>
    <scope>NUCLEOTIDE SEQUENCE</scope>
    <source>
        <strain evidence="2 4">R-77569</strain>
        <strain evidence="1">R-77591</strain>
    </source>
</reference>
<evidence type="ECO:0008006" key="5">
    <source>
        <dbReference type="Google" id="ProtNLM"/>
    </source>
</evidence>
<gene>
    <name evidence="2" type="ORF">R77569_02688</name>
    <name evidence="1" type="ORF">R77591_02582</name>
</gene>
<evidence type="ECO:0000313" key="4">
    <source>
        <dbReference type="Proteomes" id="UP001190452"/>
    </source>
</evidence>
<name>A0AAD2ANY3_9RALS</name>
<dbReference type="Proteomes" id="UP001190002">
    <property type="component" value="Unassembled WGS sequence"/>
</dbReference>
<organism evidence="1 3">
    <name type="scientific">Ralstonia mannitolilytica</name>
    <dbReference type="NCBI Taxonomy" id="105219"/>
    <lineage>
        <taxon>Bacteria</taxon>
        <taxon>Pseudomonadati</taxon>
        <taxon>Pseudomonadota</taxon>
        <taxon>Betaproteobacteria</taxon>
        <taxon>Burkholderiales</taxon>
        <taxon>Burkholderiaceae</taxon>
        <taxon>Ralstonia</taxon>
    </lineage>
</organism>
<dbReference type="PIRSF" id="PIRSF024492">
    <property type="entry name" value="UCP024492"/>
    <property type="match status" value="1"/>
</dbReference>
<dbReference type="RefSeq" id="WP_104565359.1">
    <property type="nucleotide sequence ID" value="NZ_CATVXE010000010.1"/>
</dbReference>
<evidence type="ECO:0000313" key="3">
    <source>
        <dbReference type="Proteomes" id="UP001190002"/>
    </source>
</evidence>
<protein>
    <recommendedName>
        <fullName evidence="5">DNA repair protein</fullName>
    </recommendedName>
</protein>
<dbReference type="EMBL" id="CAUDKV010000010">
    <property type="protein sequence ID" value="CAJ0875186.1"/>
    <property type="molecule type" value="Genomic_DNA"/>
</dbReference>
<proteinExistence type="predicted"/>
<dbReference type="InterPro" id="IPR014519">
    <property type="entry name" value="UCP024492"/>
</dbReference>
<accession>A0AAD2ANY3</accession>